<feature type="domain" description="Pyridine nucleotide-disulphide oxidoreductase dimerisation" evidence="7">
    <location>
        <begin position="349"/>
        <end position="457"/>
    </location>
</feature>
<feature type="binding site" evidence="5">
    <location>
        <begin position="143"/>
        <end position="145"/>
    </location>
    <ligand>
        <name>FAD</name>
        <dbReference type="ChEBI" id="CHEBI:57692"/>
    </ligand>
</feature>
<dbReference type="OrthoDB" id="178496at2"/>
<dbReference type="Proteomes" id="UP000272412">
    <property type="component" value="Unassembled WGS sequence"/>
</dbReference>
<evidence type="ECO:0000313" key="10">
    <source>
        <dbReference type="Proteomes" id="UP000272412"/>
    </source>
</evidence>
<dbReference type="Pfam" id="PF02852">
    <property type="entry name" value="Pyr_redox_dim"/>
    <property type="match status" value="1"/>
</dbReference>
<evidence type="ECO:0000256" key="6">
    <source>
        <dbReference type="PIRSR" id="PIRSR000350-4"/>
    </source>
</evidence>
<dbReference type="PIRSF" id="PIRSF000350">
    <property type="entry name" value="Mercury_reductase_MerA"/>
    <property type="match status" value="1"/>
</dbReference>
<keyword evidence="9" id="KW-0560">Oxidoreductase</keyword>
<feature type="active site" description="Proton acceptor" evidence="4">
    <location>
        <position position="447"/>
    </location>
</feature>
<evidence type="ECO:0000256" key="3">
    <source>
        <dbReference type="ARBA" id="ARBA00022827"/>
    </source>
</evidence>
<dbReference type="AlphaFoldDB" id="A0A3N4NE50"/>
<dbReference type="InterPro" id="IPR023753">
    <property type="entry name" value="FAD/NAD-binding_dom"/>
</dbReference>
<proteinExistence type="inferred from homology"/>
<feature type="binding site" evidence="5">
    <location>
        <position position="311"/>
    </location>
    <ligand>
        <name>FAD</name>
        <dbReference type="ChEBI" id="CHEBI:57692"/>
    </ligand>
</feature>
<dbReference type="InterPro" id="IPR001100">
    <property type="entry name" value="Pyr_nuc-diS_OxRdtase"/>
</dbReference>
<evidence type="ECO:0000256" key="2">
    <source>
        <dbReference type="ARBA" id="ARBA00022630"/>
    </source>
</evidence>
<dbReference type="InterPro" id="IPR004099">
    <property type="entry name" value="Pyr_nucl-diS_OxRdtase_dimer"/>
</dbReference>
<dbReference type="SUPFAM" id="SSF51905">
    <property type="entry name" value="FAD/NAD(P)-binding domain"/>
    <property type="match status" value="1"/>
</dbReference>
<feature type="binding site" evidence="5">
    <location>
        <position position="269"/>
    </location>
    <ligand>
        <name>NAD(+)</name>
        <dbReference type="ChEBI" id="CHEBI:57540"/>
    </ligand>
</feature>
<evidence type="ECO:0000259" key="7">
    <source>
        <dbReference type="Pfam" id="PF02852"/>
    </source>
</evidence>
<feature type="binding site" evidence="5">
    <location>
        <begin position="180"/>
        <end position="187"/>
    </location>
    <ligand>
        <name>NAD(+)</name>
        <dbReference type="ChEBI" id="CHEBI:57540"/>
    </ligand>
</feature>
<dbReference type="EC" id="1.8.1.4" evidence="9"/>
<evidence type="ECO:0000256" key="5">
    <source>
        <dbReference type="PIRSR" id="PIRSR000350-3"/>
    </source>
</evidence>
<dbReference type="Gene3D" id="3.50.50.60">
    <property type="entry name" value="FAD/NAD(P)-binding domain"/>
    <property type="match status" value="2"/>
</dbReference>
<protein>
    <submittedName>
        <fullName evidence="9">Dihydrolipoyl dehydrogenase</fullName>
        <ecNumber evidence="9">1.8.1.4</ecNumber>
    </submittedName>
</protein>
<keyword evidence="10" id="KW-1185">Reference proteome</keyword>
<dbReference type="Gene3D" id="3.30.390.30">
    <property type="match status" value="1"/>
</dbReference>
<dbReference type="GO" id="GO:0003955">
    <property type="term" value="F:NAD(P)H dehydrogenase (quinone) activity"/>
    <property type="evidence" value="ECO:0007669"/>
    <property type="project" value="TreeGrafter"/>
</dbReference>
<gene>
    <name evidence="9" type="ORF">EGK74_01365</name>
</gene>
<dbReference type="EMBL" id="RPFL01000002">
    <property type="protein sequence ID" value="RPD90430.1"/>
    <property type="molecule type" value="Genomic_DNA"/>
</dbReference>
<keyword evidence="5" id="KW-0520">NAD</keyword>
<feature type="domain" description="FAD/NAD(P)-binding" evidence="8">
    <location>
        <begin position="7"/>
        <end position="326"/>
    </location>
</feature>
<dbReference type="NCBIfam" id="NF004939">
    <property type="entry name" value="PRK06292.1-1"/>
    <property type="match status" value="1"/>
</dbReference>
<comment type="cofactor">
    <cofactor evidence="5">
        <name>FAD</name>
        <dbReference type="ChEBI" id="CHEBI:57692"/>
    </cofactor>
    <text evidence="5">Binds 1 FAD per subunit.</text>
</comment>
<keyword evidence="2" id="KW-0285">Flavoprotein</keyword>
<evidence type="ECO:0000256" key="4">
    <source>
        <dbReference type="PIRSR" id="PIRSR000350-2"/>
    </source>
</evidence>
<dbReference type="Pfam" id="PF07992">
    <property type="entry name" value="Pyr_redox_2"/>
    <property type="match status" value="1"/>
</dbReference>
<keyword evidence="3 5" id="KW-0274">FAD</keyword>
<keyword evidence="5" id="KW-0547">Nucleotide-binding</keyword>
<dbReference type="PANTHER" id="PTHR43014:SF4">
    <property type="entry name" value="PYRIDINE NUCLEOTIDE-DISULFIDE OXIDOREDUCTASE RCLA-RELATED"/>
    <property type="match status" value="1"/>
</dbReference>
<dbReference type="GO" id="GO:0050660">
    <property type="term" value="F:flavin adenine dinucleotide binding"/>
    <property type="evidence" value="ECO:0007669"/>
    <property type="project" value="TreeGrafter"/>
</dbReference>
<feature type="binding site" evidence="5">
    <location>
        <position position="52"/>
    </location>
    <ligand>
        <name>FAD</name>
        <dbReference type="ChEBI" id="CHEBI:57692"/>
    </ligand>
</feature>
<comment type="similarity">
    <text evidence="1">Belongs to the class-I pyridine nucleotide-disulfide oxidoreductase family.</text>
</comment>
<dbReference type="GO" id="GO:0004148">
    <property type="term" value="F:dihydrolipoyl dehydrogenase (NADH) activity"/>
    <property type="evidence" value="ECO:0007669"/>
    <property type="project" value="UniProtKB-EC"/>
</dbReference>
<reference evidence="9 10" key="1">
    <citation type="submission" date="2018-11" db="EMBL/GenBank/DDBJ databases">
        <title>Neisseria weixii sp. nov. isolated from the rectal contents of plateau pika (Ochotona cruzoniae).</title>
        <authorList>
            <person name="Zhang G."/>
        </authorList>
    </citation>
    <scope>NUCLEOTIDE SEQUENCE [LARGE SCALE GENOMIC DNA]</scope>
    <source>
        <strain evidence="9 10">10009</strain>
    </source>
</reference>
<name>A0A3N4NE50_9NEIS</name>
<dbReference type="RefSeq" id="WP_123803702.1">
    <property type="nucleotide sequence ID" value="NZ_RPFL01000002.1"/>
</dbReference>
<comment type="caution">
    <text evidence="9">The sequence shown here is derived from an EMBL/GenBank/DDBJ whole genome shotgun (WGS) entry which is preliminary data.</text>
</comment>
<sequence>MKKIQADVVVIGGGTAGMGAFRNARLHTDSVYLVESHVYGTTCARVGCMPSKLLIAAAEARHHALHTDPFGIHLDKDSVTVNGEEVMNRVKSERDRFVSFVLSDVEEWPADKRIMGTAKFIDANTVQIDDHTEITAKAIVIATGSRPVMLPQWQTLGDKVIINDDVFSWDTLPESVAVFGPGVIGLELGQALHRLGVKVEVFGVGGNLGGISDPVVLEEAKAVFGEEMTLHLDAQTEAALDKDGNVVVKWEQDGESGEFTAEYLLAAVGRRSNVDNIGLENLDIKLDDRGVPVADPLTMQTSIPNIFIAGDASNQLPLLHEASDQGKIAGDNVGHYPNLEEGLRRSTIGVVFTTPQIASIGLKYTQVSAKYSEEQFVIGEVSFKNQGRSRVMLVNKGHMRVYAEQGTGLFLGAEIFGPAAEHLAHLLAWAHQMKMTIPQMLDMPFYHPVIEEGLRTALRDVNAKLKSA</sequence>
<dbReference type="InterPro" id="IPR036188">
    <property type="entry name" value="FAD/NAD-bd_sf"/>
</dbReference>
<dbReference type="InterPro" id="IPR016156">
    <property type="entry name" value="FAD/NAD-linked_Rdtase_dimer_sf"/>
</dbReference>
<dbReference type="PRINTS" id="PR00411">
    <property type="entry name" value="PNDRDTASEI"/>
</dbReference>
<accession>A0A3N4NE50</accession>
<evidence type="ECO:0000313" key="9">
    <source>
        <dbReference type="EMBL" id="RPD90430.1"/>
    </source>
</evidence>
<organism evidence="9 10">
    <name type="scientific">Neisseria weixii</name>
    <dbReference type="NCBI Taxonomy" id="1853276"/>
    <lineage>
        <taxon>Bacteria</taxon>
        <taxon>Pseudomonadati</taxon>
        <taxon>Pseudomonadota</taxon>
        <taxon>Betaproteobacteria</taxon>
        <taxon>Neisseriales</taxon>
        <taxon>Neisseriaceae</taxon>
        <taxon>Neisseria</taxon>
    </lineage>
</organism>
<feature type="disulfide bond" description="Redox-active" evidence="6">
    <location>
        <begin position="43"/>
        <end position="48"/>
    </location>
</feature>
<dbReference type="PRINTS" id="PR00368">
    <property type="entry name" value="FADPNR"/>
</dbReference>
<evidence type="ECO:0000256" key="1">
    <source>
        <dbReference type="ARBA" id="ARBA00007532"/>
    </source>
</evidence>
<evidence type="ECO:0000259" key="8">
    <source>
        <dbReference type="Pfam" id="PF07992"/>
    </source>
</evidence>
<dbReference type="SUPFAM" id="SSF55424">
    <property type="entry name" value="FAD/NAD-linked reductases, dimerisation (C-terminal) domain"/>
    <property type="match status" value="1"/>
</dbReference>
<dbReference type="PANTHER" id="PTHR43014">
    <property type="entry name" value="MERCURIC REDUCTASE"/>
    <property type="match status" value="1"/>
</dbReference>